<evidence type="ECO:0000313" key="4">
    <source>
        <dbReference type="EMBL" id="HII46465.1"/>
    </source>
</evidence>
<evidence type="ECO:0000313" key="8">
    <source>
        <dbReference type="Proteomes" id="UP000257123"/>
    </source>
</evidence>
<dbReference type="EMBL" id="DUJP01000014">
    <property type="protein sequence ID" value="HII46465.1"/>
    <property type="molecule type" value="Genomic_DNA"/>
</dbReference>
<dbReference type="PANTHER" id="PTHR43704">
    <property type="entry name" value="BSR5907 PROTEIN"/>
    <property type="match status" value="1"/>
</dbReference>
<evidence type="ECO:0000259" key="3">
    <source>
        <dbReference type="Pfam" id="PF12802"/>
    </source>
</evidence>
<feature type="domain" description="Transcription regulator AsnC/Lrp ligand binding" evidence="2">
    <location>
        <begin position="87"/>
        <end position="151"/>
    </location>
</feature>
<reference evidence="4" key="2">
    <citation type="journal article" date="2020" name="bioRxiv">
        <title>A rank-normalized archaeal taxonomy based on genome phylogeny resolves widespread incomplete and uneven classifications.</title>
        <authorList>
            <person name="Rinke C."/>
            <person name="Chuvochina M."/>
            <person name="Mussig A.J."/>
            <person name="Chaumeil P.-A."/>
            <person name="Waite D.W."/>
            <person name="Whitman W.B."/>
            <person name="Parks D.H."/>
            <person name="Hugenholtz P."/>
        </authorList>
    </citation>
    <scope>NUCLEOTIDE SEQUENCE</scope>
    <source>
        <strain evidence="4">UBA8839</strain>
    </source>
</reference>
<dbReference type="GO" id="GO:0003700">
    <property type="term" value="F:DNA-binding transcription factor activity"/>
    <property type="evidence" value="ECO:0007669"/>
    <property type="project" value="InterPro"/>
</dbReference>
<sequence length="156" mass="17828">MTEEVKLTDRQYQLLNHLLQRAQPMRVYTVYGDQDEIARELGMTRQALAIHLKRLKELGLVRTGREFVDITEKAVKLLKGQSSDVIILVKIEPKYRDKVYDAAKKLPIEKALRLAGDYDLAIITQETVLDKVLDSINNMEGVKETKTFISIGALKE</sequence>
<dbReference type="Gene3D" id="3.30.70.920">
    <property type="match status" value="1"/>
</dbReference>
<dbReference type="EMBL" id="NMUF01000002">
    <property type="protein sequence ID" value="RFB00220.1"/>
    <property type="molecule type" value="Genomic_DNA"/>
</dbReference>
<comment type="caution">
    <text evidence="5">The sequence shown here is derived from an EMBL/GenBank/DDBJ whole genome shotgun (WGS) entry which is preliminary data.</text>
</comment>
<evidence type="ECO:0000313" key="5">
    <source>
        <dbReference type="EMBL" id="RFA95829.1"/>
    </source>
</evidence>
<dbReference type="OMA" id="MRVYTVY"/>
<evidence type="ECO:0000313" key="7">
    <source>
        <dbReference type="Proteomes" id="UP000256877"/>
    </source>
</evidence>
<evidence type="ECO:0000259" key="2">
    <source>
        <dbReference type="Pfam" id="PF01037"/>
    </source>
</evidence>
<reference evidence="7 8" key="1">
    <citation type="submission" date="2017-07" db="EMBL/GenBank/DDBJ databases">
        <title>Draft genome sequence of aerobic hyperthermophilic archaea, Pyrobaculum aerophilum YKB31 and YKB32.</title>
        <authorList>
            <person name="Mochizuki T."/>
            <person name="Berliner A.J."/>
            <person name="Yoshida-Takashima Y."/>
            <person name="Takaki Y."/>
            <person name="Nunoura T."/>
            <person name="Takai K."/>
        </authorList>
    </citation>
    <scope>NUCLEOTIDE SEQUENCE [LARGE SCALE GENOMIC DNA]</scope>
    <source>
        <strain evidence="5 8">YKB31</strain>
        <strain evidence="6 7">YKB32</strain>
    </source>
</reference>
<dbReference type="Pfam" id="PF12802">
    <property type="entry name" value="MarR_2"/>
    <property type="match status" value="1"/>
</dbReference>
<dbReference type="GeneID" id="1465835"/>
<evidence type="ECO:0000313" key="6">
    <source>
        <dbReference type="EMBL" id="RFB00220.1"/>
    </source>
</evidence>
<proteinExistence type="predicted"/>
<comment type="pathway">
    <text evidence="1">Amino-acid biosynthesis.</text>
</comment>
<organism evidence="5 8">
    <name type="scientific">Pyrobaculum aerophilum</name>
    <dbReference type="NCBI Taxonomy" id="13773"/>
    <lineage>
        <taxon>Archaea</taxon>
        <taxon>Thermoproteota</taxon>
        <taxon>Thermoprotei</taxon>
        <taxon>Thermoproteales</taxon>
        <taxon>Thermoproteaceae</taxon>
        <taxon>Pyrobaculum</taxon>
    </lineage>
</organism>
<name>A0A371QYM5_9CREN</name>
<evidence type="ECO:0000256" key="1">
    <source>
        <dbReference type="ARBA" id="ARBA00029440"/>
    </source>
</evidence>
<dbReference type="Proteomes" id="UP000651120">
    <property type="component" value="Unassembled WGS sequence"/>
</dbReference>
<dbReference type="Proteomes" id="UP000256877">
    <property type="component" value="Unassembled WGS sequence"/>
</dbReference>
<dbReference type="SUPFAM" id="SSF54909">
    <property type="entry name" value="Dimeric alpha+beta barrel"/>
    <property type="match status" value="1"/>
</dbReference>
<dbReference type="InterPro" id="IPR036390">
    <property type="entry name" value="WH_DNA-bd_sf"/>
</dbReference>
<dbReference type="RefSeq" id="WP_011008060.1">
    <property type="nucleotide sequence ID" value="NZ_DAIOPL010000011.1"/>
</dbReference>
<dbReference type="InterPro" id="IPR011008">
    <property type="entry name" value="Dimeric_a/b-barrel"/>
</dbReference>
<dbReference type="InterPro" id="IPR000835">
    <property type="entry name" value="HTH_MarR-typ"/>
</dbReference>
<dbReference type="OrthoDB" id="14763at2157"/>
<dbReference type="InterPro" id="IPR019887">
    <property type="entry name" value="Tscrpt_reg_AsnC/Lrp_C"/>
</dbReference>
<accession>A0A371QYM5</accession>
<dbReference type="EMBL" id="NMUE01000018">
    <property type="protein sequence ID" value="RFA95829.1"/>
    <property type="molecule type" value="Genomic_DNA"/>
</dbReference>
<gene>
    <name evidence="5" type="ORF">CGL51_06680</name>
    <name evidence="6" type="ORF">CGL52_01120</name>
    <name evidence="4" type="ORF">HA333_03130</name>
</gene>
<feature type="domain" description="HTH marR-type" evidence="3">
    <location>
        <begin position="7"/>
        <end position="64"/>
    </location>
</feature>
<protein>
    <submittedName>
        <fullName evidence="5">AsnC family transcriptional regulator</fullName>
    </submittedName>
    <submittedName>
        <fullName evidence="4">MarR family transcriptional regulator</fullName>
    </submittedName>
</protein>
<dbReference type="SUPFAM" id="SSF46785">
    <property type="entry name" value="Winged helix' DNA-binding domain"/>
    <property type="match status" value="1"/>
</dbReference>
<dbReference type="Gene3D" id="1.10.10.10">
    <property type="entry name" value="Winged helix-like DNA-binding domain superfamily/Winged helix DNA-binding domain"/>
    <property type="match status" value="1"/>
</dbReference>
<dbReference type="AlphaFoldDB" id="A0A371QYM5"/>
<dbReference type="Pfam" id="PF01037">
    <property type="entry name" value="AsnC_trans_reg"/>
    <property type="match status" value="1"/>
</dbReference>
<dbReference type="InterPro" id="IPR036388">
    <property type="entry name" value="WH-like_DNA-bd_sf"/>
</dbReference>
<dbReference type="PANTHER" id="PTHR43704:SF1">
    <property type="entry name" value="BSR5907 PROTEIN"/>
    <property type="match status" value="1"/>
</dbReference>
<dbReference type="Proteomes" id="UP000257123">
    <property type="component" value="Unassembled WGS sequence"/>
</dbReference>